<dbReference type="Gene3D" id="2.40.40.20">
    <property type="match status" value="1"/>
</dbReference>
<dbReference type="Gene3D" id="3.40.50.740">
    <property type="match status" value="1"/>
</dbReference>
<dbReference type="InterPro" id="IPR006657">
    <property type="entry name" value="MoPterin_dinucl-bd_dom"/>
</dbReference>
<evidence type="ECO:0000256" key="6">
    <source>
        <dbReference type="ARBA" id="ARBA00023004"/>
    </source>
</evidence>
<dbReference type="InterPro" id="IPR006656">
    <property type="entry name" value="Mopterin_OxRdtase"/>
</dbReference>
<dbReference type="SUPFAM" id="SSF53706">
    <property type="entry name" value="Formate dehydrogenase/DMSO reductase, domains 1-3"/>
    <property type="match status" value="1"/>
</dbReference>
<dbReference type="SMART" id="SM00926">
    <property type="entry name" value="Molybdop_Fe4S4"/>
    <property type="match status" value="1"/>
</dbReference>
<evidence type="ECO:0000256" key="2">
    <source>
        <dbReference type="ARBA" id="ARBA00010312"/>
    </source>
</evidence>
<dbReference type="Pfam" id="PF04879">
    <property type="entry name" value="Molybdop_Fe4S4"/>
    <property type="match status" value="1"/>
</dbReference>
<dbReference type="Pfam" id="PF00384">
    <property type="entry name" value="Molybdopterin"/>
    <property type="match status" value="1"/>
</dbReference>
<dbReference type="Gene3D" id="3.30.2070.10">
    <property type="entry name" value="Formate dehydrogenase/DMSO reductase"/>
    <property type="match status" value="1"/>
</dbReference>
<dbReference type="InterPro" id="IPR050612">
    <property type="entry name" value="Prok_Mopterin_Oxidored"/>
</dbReference>
<feature type="domain" description="4Fe-4S Mo/W bis-MGD-type" evidence="8">
    <location>
        <begin position="3"/>
        <end position="63"/>
    </location>
</feature>
<dbReference type="PROSITE" id="PS51669">
    <property type="entry name" value="4FE4S_MOW_BIS_MGD"/>
    <property type="match status" value="1"/>
</dbReference>
<accession>A0A6J6DWT5</accession>
<comment type="cofactor">
    <cofactor evidence="1">
        <name>Mo-bis(molybdopterin guanine dinucleotide)</name>
        <dbReference type="ChEBI" id="CHEBI:60539"/>
    </cofactor>
</comment>
<reference evidence="9" key="1">
    <citation type="submission" date="2020-05" db="EMBL/GenBank/DDBJ databases">
        <authorList>
            <person name="Chiriac C."/>
            <person name="Salcher M."/>
            <person name="Ghai R."/>
            <person name="Kavagutti S V."/>
        </authorList>
    </citation>
    <scope>NUCLEOTIDE SEQUENCE</scope>
</reference>
<evidence type="ECO:0000256" key="7">
    <source>
        <dbReference type="ARBA" id="ARBA00023014"/>
    </source>
</evidence>
<evidence type="ECO:0000256" key="4">
    <source>
        <dbReference type="ARBA" id="ARBA00022723"/>
    </source>
</evidence>
<proteinExistence type="inferred from homology"/>
<keyword evidence="6" id="KW-0408">Iron</keyword>
<name>A0A6J6DWT5_9ZZZZ</name>
<dbReference type="AlphaFoldDB" id="A0A6J6DWT5"/>
<dbReference type="PANTHER" id="PTHR43742">
    <property type="entry name" value="TRIMETHYLAMINE-N-OXIDE REDUCTASE"/>
    <property type="match status" value="1"/>
</dbReference>
<dbReference type="GO" id="GO:0051536">
    <property type="term" value="F:iron-sulfur cluster binding"/>
    <property type="evidence" value="ECO:0007669"/>
    <property type="project" value="UniProtKB-KW"/>
</dbReference>
<dbReference type="InterPro" id="IPR006655">
    <property type="entry name" value="Mopterin_OxRdtase_prok_CS"/>
</dbReference>
<keyword evidence="7" id="KW-0411">Iron-sulfur</keyword>
<dbReference type="InterPro" id="IPR006963">
    <property type="entry name" value="Mopterin_OxRdtase_4Fe-4S_dom"/>
</dbReference>
<dbReference type="Gene3D" id="2.20.25.90">
    <property type="entry name" value="ADC-like domains"/>
    <property type="match status" value="1"/>
</dbReference>
<keyword evidence="5" id="KW-0560">Oxidoreductase</keyword>
<organism evidence="9">
    <name type="scientific">freshwater metagenome</name>
    <dbReference type="NCBI Taxonomy" id="449393"/>
    <lineage>
        <taxon>unclassified sequences</taxon>
        <taxon>metagenomes</taxon>
        <taxon>ecological metagenomes</taxon>
    </lineage>
</organism>
<dbReference type="InterPro" id="IPR009010">
    <property type="entry name" value="Asp_de-COase-like_dom_sf"/>
</dbReference>
<dbReference type="Pfam" id="PF01568">
    <property type="entry name" value="Molydop_binding"/>
    <property type="match status" value="1"/>
</dbReference>
<dbReference type="PROSITE" id="PS00490">
    <property type="entry name" value="MOLYBDOPTERIN_PROK_2"/>
    <property type="match status" value="1"/>
</dbReference>
<keyword evidence="4" id="KW-0479">Metal-binding</keyword>
<evidence type="ECO:0000256" key="5">
    <source>
        <dbReference type="ARBA" id="ARBA00023002"/>
    </source>
</evidence>
<evidence type="ECO:0000259" key="8">
    <source>
        <dbReference type="PROSITE" id="PS51669"/>
    </source>
</evidence>
<dbReference type="GO" id="GO:0046872">
    <property type="term" value="F:metal ion binding"/>
    <property type="evidence" value="ECO:0007669"/>
    <property type="project" value="UniProtKB-KW"/>
</dbReference>
<dbReference type="PANTHER" id="PTHR43742:SF6">
    <property type="entry name" value="OXIDOREDUCTASE YYAE-RELATED"/>
    <property type="match status" value="1"/>
</dbReference>
<keyword evidence="3" id="KW-0500">Molybdenum</keyword>
<dbReference type="GO" id="GO:0043546">
    <property type="term" value="F:molybdopterin cofactor binding"/>
    <property type="evidence" value="ECO:0007669"/>
    <property type="project" value="InterPro"/>
</dbReference>
<evidence type="ECO:0000313" key="9">
    <source>
        <dbReference type="EMBL" id="CAB4565558.1"/>
    </source>
</evidence>
<dbReference type="GO" id="GO:0016491">
    <property type="term" value="F:oxidoreductase activity"/>
    <property type="evidence" value="ECO:0007669"/>
    <property type="project" value="UniProtKB-KW"/>
</dbReference>
<dbReference type="EMBL" id="CAEZTI010000113">
    <property type="protein sequence ID" value="CAB4565558.1"/>
    <property type="molecule type" value="Genomic_DNA"/>
</dbReference>
<evidence type="ECO:0000256" key="3">
    <source>
        <dbReference type="ARBA" id="ARBA00022505"/>
    </source>
</evidence>
<dbReference type="Gene3D" id="3.40.228.10">
    <property type="entry name" value="Dimethylsulfoxide Reductase, domain 2"/>
    <property type="match status" value="1"/>
</dbReference>
<dbReference type="SUPFAM" id="SSF50692">
    <property type="entry name" value="ADC-like"/>
    <property type="match status" value="1"/>
</dbReference>
<protein>
    <submittedName>
        <fullName evidence="9">Unannotated protein</fullName>
    </submittedName>
</protein>
<sequence>MNVKVVRTACTLDCPDACSLDVTVTDGVITDIDAAKGADASPFTDGFICRKVQMSTKRIYSPERIATPLIRTGSKGSGEFRSATWDEALDLVAQRLSTSIANHGVDSVFPYLYNSSSGIIEGQGSTVELFARLGCPDIEHTICAFTFGEAWRQVFPGMDSADPFTIPSAEVLFVWGANSTASNSHLPPLINKCKENGGIVVVVDPRRTGIAERSDLHVSLLPGTDAVFAMTLVSELSRRGALDSAFISQYVSGADEFLHSCSSWSLESGAEECGVEASVISQCVDLLEKHSKAMLRIGWGVERNINGGSGMLAALSLWAVAGKFGQEGSGVLASTSRKSSESVSAMLPSIDVSRNTINMNHVGRLLQQTTTPKVLVVQGANPVVTANDQQTMVAAMRNENVFTVVHEQVMTDTARMADVVLPATTQFEVNDVAGSYGSFVLQRVQKVIEPVGDARSNDWLGRELARRLNVEIATPRAEEIDIKPMEVVVSSQKSVQFRDVFPADGRAIVYAPSAELPLPSPVVGRSHTGQWLRLVTSATARNTNSMFAEYDPPTIAIAVHPNDARERELADGELVQVRNDLASITLPVSIDGRMRPGVCEIPKGLWMRHLQGGLTPNALISDVVNDLGGGACFNEALVLIEKADAHG</sequence>
<evidence type="ECO:0000256" key="1">
    <source>
        <dbReference type="ARBA" id="ARBA00001942"/>
    </source>
</evidence>
<comment type="similarity">
    <text evidence="2">Belongs to the prokaryotic molybdopterin-containing oxidoreductase family.</text>
</comment>
<gene>
    <name evidence="9" type="ORF">UFOPK1619_00642</name>
</gene>